<feature type="active site" evidence="2">
    <location>
        <position position="288"/>
    </location>
</feature>
<dbReference type="Pfam" id="PF00171">
    <property type="entry name" value="Aldedh"/>
    <property type="match status" value="1"/>
</dbReference>
<name>A0A852YUH1_9ACTN</name>
<dbReference type="AlphaFoldDB" id="A0A852YUH1"/>
<keyword evidence="7" id="KW-1185">Reference proteome</keyword>
<dbReference type="GO" id="GO:0016620">
    <property type="term" value="F:oxidoreductase activity, acting on the aldehyde or oxo group of donors, NAD or NADP as acceptor"/>
    <property type="evidence" value="ECO:0007669"/>
    <property type="project" value="InterPro"/>
</dbReference>
<proteinExistence type="inferred from homology"/>
<evidence type="ECO:0000259" key="5">
    <source>
        <dbReference type="Pfam" id="PF00171"/>
    </source>
</evidence>
<dbReference type="InterPro" id="IPR015590">
    <property type="entry name" value="Aldehyde_DH_dom"/>
</dbReference>
<feature type="domain" description="Aldehyde dehydrogenase" evidence="5">
    <location>
        <begin position="65"/>
        <end position="506"/>
    </location>
</feature>
<evidence type="ECO:0000313" key="7">
    <source>
        <dbReference type="Proteomes" id="UP000548304"/>
    </source>
</evidence>
<feature type="compositionally biased region" description="Basic and acidic residues" evidence="4">
    <location>
        <begin position="366"/>
        <end position="375"/>
    </location>
</feature>
<dbReference type="InterPro" id="IPR016162">
    <property type="entry name" value="Ald_DH_N"/>
</dbReference>
<protein>
    <submittedName>
        <fullName evidence="6">Acyl-CoA reductase-like NAD-dependent aldehyde dehydrogenase</fullName>
    </submittedName>
</protein>
<dbReference type="RefSeq" id="WP_179534192.1">
    <property type="nucleotide sequence ID" value="NZ_JACBYW010000001.1"/>
</dbReference>
<keyword evidence="1 3" id="KW-0560">Oxidoreductase</keyword>
<dbReference type="SUPFAM" id="SSF53720">
    <property type="entry name" value="ALDH-like"/>
    <property type="match status" value="1"/>
</dbReference>
<comment type="similarity">
    <text evidence="3">Belongs to the aldehyde dehydrogenase family.</text>
</comment>
<feature type="region of interest" description="Disordered" evidence="4">
    <location>
        <begin position="362"/>
        <end position="381"/>
    </location>
</feature>
<comment type="caution">
    <text evidence="6">The sequence shown here is derived from an EMBL/GenBank/DDBJ whole genome shotgun (WGS) entry which is preliminary data.</text>
</comment>
<dbReference type="PROSITE" id="PS00687">
    <property type="entry name" value="ALDEHYDE_DEHYDR_GLU"/>
    <property type="match status" value="1"/>
</dbReference>
<sequence length="535" mass="59206">MADTNPRVRTENQVPEYLARIGGEDRRGREWRRVAAARLWIDAPETATKLERGELTAEETPSAVSEPLLGKCAVVGYEDMRAAARSAATAAPSWVRRDRETCFLLGPTFRARLIHARQRLRRLLISEGCPGRIADWQLNTLTRLFDAESCSFYRELGRTEIALESGHGFLQYQPDGVVCVDPPANAPCFSTTMAVLYSLMAGNGVVVRIPRSAPLSTTLLLREIVVPALRELGGPDELVNFCCASPGEALRAWLDEPCVNDIFYQGGSEKGLRLQAECLKRGKKALLELSGNDTVLVWHDADVERVADTLCEAFWASGQLCIAPNKAVVHPRALPSLTRALIPRMRRMRPGYPEDEETVLTPVPAEHSRTDRAEAPEEDGEVLVGGERLDVTGAPDPHGTFLEPTITRVNGLDRASCLSTVREETFRPLLVLAIPHDNDEAEMLEEMIGFVNDNSYGLRNSVWTRSRSVAERFVRGVHNGALIKVNRSHINFTPFLPTHGGTGLSCGVYGEAHYLVLKTCHLQAVEMDEELRTHT</sequence>
<dbReference type="EMBL" id="JACBYW010000001">
    <property type="protein sequence ID" value="NYH77710.1"/>
    <property type="molecule type" value="Genomic_DNA"/>
</dbReference>
<dbReference type="Gene3D" id="3.40.605.10">
    <property type="entry name" value="Aldehyde Dehydrogenase, Chain A, domain 1"/>
    <property type="match status" value="1"/>
</dbReference>
<reference evidence="6 7" key="1">
    <citation type="submission" date="2020-07" db="EMBL/GenBank/DDBJ databases">
        <title>Genomic Encyclopedia of Type Strains, Phase III (KMG-III): the genomes of soil and plant-associated and newly described type strains.</title>
        <authorList>
            <person name="Whitman W."/>
        </authorList>
    </citation>
    <scope>NUCLEOTIDE SEQUENCE [LARGE SCALE GENOMIC DNA]</scope>
    <source>
        <strain evidence="6 7">CECT 8576</strain>
    </source>
</reference>
<dbReference type="PANTHER" id="PTHR11699">
    <property type="entry name" value="ALDEHYDE DEHYDROGENASE-RELATED"/>
    <property type="match status" value="1"/>
</dbReference>
<dbReference type="InterPro" id="IPR016161">
    <property type="entry name" value="Ald_DH/histidinol_DH"/>
</dbReference>
<evidence type="ECO:0000256" key="3">
    <source>
        <dbReference type="RuleBase" id="RU003345"/>
    </source>
</evidence>
<dbReference type="InterPro" id="IPR029510">
    <property type="entry name" value="Ald_DH_CS_GLU"/>
</dbReference>
<organism evidence="6 7">
    <name type="scientific">Actinopolyspora biskrensis</name>
    <dbReference type="NCBI Taxonomy" id="1470178"/>
    <lineage>
        <taxon>Bacteria</taxon>
        <taxon>Bacillati</taxon>
        <taxon>Actinomycetota</taxon>
        <taxon>Actinomycetes</taxon>
        <taxon>Actinopolysporales</taxon>
        <taxon>Actinopolysporaceae</taxon>
        <taxon>Actinopolyspora</taxon>
    </lineage>
</organism>
<evidence type="ECO:0000313" key="6">
    <source>
        <dbReference type="EMBL" id="NYH77710.1"/>
    </source>
</evidence>
<dbReference type="Proteomes" id="UP000548304">
    <property type="component" value="Unassembled WGS sequence"/>
</dbReference>
<evidence type="ECO:0000256" key="1">
    <source>
        <dbReference type="ARBA" id="ARBA00023002"/>
    </source>
</evidence>
<evidence type="ECO:0000256" key="2">
    <source>
        <dbReference type="PROSITE-ProRule" id="PRU10007"/>
    </source>
</evidence>
<accession>A0A852YUH1</accession>
<dbReference type="InterPro" id="IPR016163">
    <property type="entry name" value="Ald_DH_C"/>
</dbReference>
<gene>
    <name evidence="6" type="ORF">FHR84_001024</name>
</gene>
<dbReference type="Gene3D" id="3.40.309.10">
    <property type="entry name" value="Aldehyde Dehydrogenase, Chain A, domain 2"/>
    <property type="match status" value="1"/>
</dbReference>
<evidence type="ECO:0000256" key="4">
    <source>
        <dbReference type="SAM" id="MobiDB-lite"/>
    </source>
</evidence>